<sequence length="122" mass="12010">MTSLKAGTYAVTAEVNGKGTSKNTTFVADKDSAGIADGDLAVGDNNAVADGKSTDSVTAKVTDANGNPVSGVEVSFLAGNDATVVTETVTTGADGMAATHPDQHDGGHLDGDGEGGRQRAEG</sequence>
<evidence type="ECO:0000256" key="1">
    <source>
        <dbReference type="ARBA" id="ARBA00010116"/>
    </source>
</evidence>
<dbReference type="Pfam" id="PF02369">
    <property type="entry name" value="Big_1"/>
    <property type="match status" value="1"/>
</dbReference>
<dbReference type="AlphaFoldDB" id="A0A379Y9G4"/>
<accession>A0A379Y9G4</accession>
<evidence type="ECO:0000256" key="2">
    <source>
        <dbReference type="SAM" id="MobiDB-lite"/>
    </source>
</evidence>
<feature type="domain" description="Big-1" evidence="3">
    <location>
        <begin position="1"/>
        <end position="27"/>
    </location>
</feature>
<feature type="domain" description="Big-1" evidence="3">
    <location>
        <begin position="37"/>
        <end position="122"/>
    </location>
</feature>
<dbReference type="InterPro" id="IPR051715">
    <property type="entry name" value="Intimin-Invasin_domain"/>
</dbReference>
<dbReference type="EMBL" id="UGYN01000001">
    <property type="protein sequence ID" value="SUI42414.1"/>
    <property type="molecule type" value="Genomic_DNA"/>
</dbReference>
<dbReference type="PANTHER" id="PTHR39576:SF2">
    <property type="entry name" value="ATTACHING AND EFFACING PROTEIN HOMOLOG-RELATED"/>
    <property type="match status" value="1"/>
</dbReference>
<feature type="region of interest" description="Disordered" evidence="2">
    <location>
        <begin position="90"/>
        <end position="122"/>
    </location>
</feature>
<dbReference type="PROSITE" id="PS51127">
    <property type="entry name" value="BIG1"/>
    <property type="match status" value="2"/>
</dbReference>
<dbReference type="InterPro" id="IPR013783">
    <property type="entry name" value="Ig-like_fold"/>
</dbReference>
<dbReference type="SUPFAM" id="SSF49373">
    <property type="entry name" value="Invasin/intimin cell-adhesion fragments"/>
    <property type="match status" value="1"/>
</dbReference>
<reference evidence="4 5" key="1">
    <citation type="submission" date="2018-06" db="EMBL/GenBank/DDBJ databases">
        <authorList>
            <consortium name="Pathogen Informatics"/>
            <person name="Doyle S."/>
        </authorList>
    </citation>
    <scope>NUCLEOTIDE SEQUENCE [LARGE SCALE GENOMIC DNA]</scope>
    <source>
        <strain evidence="4 5">NCTC11544</strain>
    </source>
</reference>
<evidence type="ECO:0000313" key="4">
    <source>
        <dbReference type="EMBL" id="SUI42414.1"/>
    </source>
</evidence>
<gene>
    <name evidence="4" type="ORF">NCTC11544_00008</name>
</gene>
<dbReference type="Gene3D" id="2.60.40.10">
    <property type="entry name" value="Immunoglobulins"/>
    <property type="match status" value="1"/>
</dbReference>
<organism evidence="4 5">
    <name type="scientific">Serratia quinivorans</name>
    <dbReference type="NCBI Taxonomy" id="137545"/>
    <lineage>
        <taxon>Bacteria</taxon>
        <taxon>Pseudomonadati</taxon>
        <taxon>Pseudomonadota</taxon>
        <taxon>Gammaproteobacteria</taxon>
        <taxon>Enterobacterales</taxon>
        <taxon>Yersiniaceae</taxon>
        <taxon>Serratia</taxon>
    </lineage>
</organism>
<protein>
    <submittedName>
        <fullName evidence="4">Bacterial Ig-like domain (Group 1)</fullName>
    </submittedName>
</protein>
<comment type="similarity">
    <text evidence="1">Belongs to the intimin/invasin family.</text>
</comment>
<dbReference type="InterPro" id="IPR003344">
    <property type="entry name" value="Big_1_dom"/>
</dbReference>
<dbReference type="PANTHER" id="PTHR39576">
    <property type="entry name" value="ATTACHING AND EFFACING PROTEIN HOMOLOG-RELATED-RELATED"/>
    <property type="match status" value="1"/>
</dbReference>
<dbReference type="GO" id="GO:0009279">
    <property type="term" value="C:cell outer membrane"/>
    <property type="evidence" value="ECO:0007669"/>
    <property type="project" value="TreeGrafter"/>
</dbReference>
<dbReference type="InterPro" id="IPR008964">
    <property type="entry name" value="Invasin/intimin_cell_adhesion"/>
</dbReference>
<dbReference type="Proteomes" id="UP000255529">
    <property type="component" value="Unassembled WGS sequence"/>
</dbReference>
<name>A0A379Y9G4_9GAMM</name>
<proteinExistence type="inferred from homology"/>
<evidence type="ECO:0000259" key="3">
    <source>
        <dbReference type="PROSITE" id="PS51127"/>
    </source>
</evidence>
<feature type="compositionally biased region" description="Basic and acidic residues" evidence="2">
    <location>
        <begin position="101"/>
        <end position="122"/>
    </location>
</feature>
<evidence type="ECO:0000313" key="5">
    <source>
        <dbReference type="Proteomes" id="UP000255529"/>
    </source>
</evidence>